<accession>A0A7W6R3U0</accession>
<evidence type="ECO:0000256" key="5">
    <source>
        <dbReference type="ARBA" id="ARBA00054626"/>
    </source>
</evidence>
<dbReference type="SUPFAM" id="SSF53850">
    <property type="entry name" value="Periplasmic binding protein-like II"/>
    <property type="match status" value="1"/>
</dbReference>
<comment type="function">
    <text evidence="5">Transcriptional regulator of the ttuABCDE tartrate utilization operon.</text>
</comment>
<keyword evidence="3" id="KW-0238">DNA-binding</keyword>
<reference evidence="10 11" key="1">
    <citation type="submission" date="2020-08" db="EMBL/GenBank/DDBJ databases">
        <title>Genomic Encyclopedia of Type Strains, Phase IV (KMG-V): Genome sequencing to study the core and pangenomes of soil and plant-associated prokaryotes.</title>
        <authorList>
            <person name="Whitman W."/>
        </authorList>
    </citation>
    <scope>NUCLEOTIDE SEQUENCE [LARGE SCALE GENOMIC DNA]</scope>
    <source>
        <strain evidence="10 11">SEMIA 4089</strain>
    </source>
</reference>
<dbReference type="InterPro" id="IPR017786">
    <property type="entry name" value="TF_choline_sulphate-util"/>
</dbReference>
<name>A0A7W6R3U0_9HYPH</name>
<evidence type="ECO:0000256" key="6">
    <source>
        <dbReference type="ARBA" id="ARBA00067332"/>
    </source>
</evidence>
<dbReference type="InterPro" id="IPR036388">
    <property type="entry name" value="WH-like_DNA-bd_sf"/>
</dbReference>
<dbReference type="PANTHER" id="PTHR30537">
    <property type="entry name" value="HTH-TYPE TRANSCRIPTIONAL REGULATOR"/>
    <property type="match status" value="1"/>
</dbReference>
<proteinExistence type="inferred from homology"/>
<gene>
    <name evidence="10" type="ORF">GGD57_002892</name>
</gene>
<dbReference type="InterPro" id="IPR058163">
    <property type="entry name" value="LysR-type_TF_proteobact-type"/>
</dbReference>
<dbReference type="AlphaFoldDB" id="A0A7W6R3U0"/>
<dbReference type="PROSITE" id="PS50931">
    <property type="entry name" value="HTH_LYSR"/>
    <property type="match status" value="1"/>
</dbReference>
<dbReference type="Proteomes" id="UP000540909">
    <property type="component" value="Unassembled WGS sequence"/>
</dbReference>
<dbReference type="Gene3D" id="1.10.10.10">
    <property type="entry name" value="Winged helix-like DNA-binding domain superfamily/Winged helix DNA-binding domain"/>
    <property type="match status" value="1"/>
</dbReference>
<organism evidence="10 11">
    <name type="scientific">Rhizobium esperanzae</name>
    <dbReference type="NCBI Taxonomy" id="1967781"/>
    <lineage>
        <taxon>Bacteria</taxon>
        <taxon>Pseudomonadati</taxon>
        <taxon>Pseudomonadota</taxon>
        <taxon>Alphaproteobacteria</taxon>
        <taxon>Hyphomicrobiales</taxon>
        <taxon>Rhizobiaceae</taxon>
        <taxon>Rhizobium/Agrobacterium group</taxon>
        <taxon>Rhizobium</taxon>
    </lineage>
</organism>
<sequence>MSDHPLELGWMRIFVEVARLGSFSQAAVLLGLTQPAVSYQIRRLEEQCGVGLLHRQHRGVALTAEGERLLEVAAKAVGDIDALVRSFRAEAQRPIVRLRTDYAFSSLWLIPRMDGFRLLHPETDIQIVATQRFAAGFRDEADVAVVFGTQAEFGAIGTLLLPEKVVPVCTQGFLDRNGPFDNPKQLAEAVLIHLDTPMPSPWFDWRSYLSEFAVLRDINAGRGDISFNTYSLVVQAALSAQGVAIGWMGLVDRLLSAGMLVEAGPPLEAQDRGYWLVPPRSPSAHSEGLGAWLMEEVGRSASSSRASRRKGSDGGYSG</sequence>
<feature type="region of interest" description="Disordered" evidence="8">
    <location>
        <begin position="298"/>
        <end position="318"/>
    </location>
</feature>
<dbReference type="InterPro" id="IPR036390">
    <property type="entry name" value="WH_DNA-bd_sf"/>
</dbReference>
<evidence type="ECO:0000313" key="10">
    <source>
        <dbReference type="EMBL" id="MBB4236314.1"/>
    </source>
</evidence>
<feature type="domain" description="HTH lysR-type" evidence="9">
    <location>
        <begin position="6"/>
        <end position="63"/>
    </location>
</feature>
<comment type="caution">
    <text evidence="10">The sequence shown here is derived from an EMBL/GenBank/DDBJ whole genome shotgun (WGS) entry which is preliminary data.</text>
</comment>
<dbReference type="GO" id="GO:0003700">
    <property type="term" value="F:DNA-binding transcription factor activity"/>
    <property type="evidence" value="ECO:0007669"/>
    <property type="project" value="InterPro"/>
</dbReference>
<dbReference type="FunFam" id="1.10.10.10:FF:000001">
    <property type="entry name" value="LysR family transcriptional regulator"/>
    <property type="match status" value="1"/>
</dbReference>
<protein>
    <recommendedName>
        <fullName evidence="6">HTH-type transcriptional regulator TtuA</fullName>
    </recommendedName>
    <alternativeName>
        <fullName evidence="7">Tartrate utilization transcriptional regulator</fullName>
    </alternativeName>
</protein>
<dbReference type="EMBL" id="JACIFY010000009">
    <property type="protein sequence ID" value="MBB4236314.1"/>
    <property type="molecule type" value="Genomic_DNA"/>
</dbReference>
<dbReference type="PRINTS" id="PR00039">
    <property type="entry name" value="HTHLYSR"/>
</dbReference>
<dbReference type="PANTHER" id="PTHR30537:SF74">
    <property type="entry name" value="HTH-TYPE TRANSCRIPTIONAL REGULATOR TRPI"/>
    <property type="match status" value="1"/>
</dbReference>
<evidence type="ECO:0000256" key="8">
    <source>
        <dbReference type="SAM" id="MobiDB-lite"/>
    </source>
</evidence>
<dbReference type="InterPro" id="IPR005119">
    <property type="entry name" value="LysR_subst-bd"/>
</dbReference>
<comment type="similarity">
    <text evidence="1">Belongs to the LysR transcriptional regulatory family.</text>
</comment>
<dbReference type="NCBIfam" id="TIGR03418">
    <property type="entry name" value="chol_sulf_TF"/>
    <property type="match status" value="1"/>
</dbReference>
<evidence type="ECO:0000256" key="7">
    <source>
        <dbReference type="ARBA" id="ARBA00083243"/>
    </source>
</evidence>
<evidence type="ECO:0000256" key="1">
    <source>
        <dbReference type="ARBA" id="ARBA00009437"/>
    </source>
</evidence>
<dbReference type="Pfam" id="PF00126">
    <property type="entry name" value="HTH_1"/>
    <property type="match status" value="1"/>
</dbReference>
<evidence type="ECO:0000256" key="4">
    <source>
        <dbReference type="ARBA" id="ARBA00023163"/>
    </source>
</evidence>
<dbReference type="InterPro" id="IPR000847">
    <property type="entry name" value="LysR_HTH_N"/>
</dbReference>
<dbReference type="SUPFAM" id="SSF46785">
    <property type="entry name" value="Winged helix' DNA-binding domain"/>
    <property type="match status" value="1"/>
</dbReference>
<dbReference type="RefSeq" id="WP_184470686.1">
    <property type="nucleotide sequence ID" value="NZ_JACIFY010000009.1"/>
</dbReference>
<evidence type="ECO:0000256" key="3">
    <source>
        <dbReference type="ARBA" id="ARBA00023125"/>
    </source>
</evidence>
<dbReference type="Pfam" id="PF03466">
    <property type="entry name" value="LysR_substrate"/>
    <property type="match status" value="1"/>
</dbReference>
<evidence type="ECO:0000313" key="11">
    <source>
        <dbReference type="Proteomes" id="UP000540909"/>
    </source>
</evidence>
<dbReference type="GO" id="GO:0043565">
    <property type="term" value="F:sequence-specific DNA binding"/>
    <property type="evidence" value="ECO:0007669"/>
    <property type="project" value="TreeGrafter"/>
</dbReference>
<dbReference type="GO" id="GO:0006351">
    <property type="term" value="P:DNA-templated transcription"/>
    <property type="evidence" value="ECO:0007669"/>
    <property type="project" value="TreeGrafter"/>
</dbReference>
<evidence type="ECO:0000256" key="2">
    <source>
        <dbReference type="ARBA" id="ARBA00023015"/>
    </source>
</evidence>
<dbReference type="Gene3D" id="3.40.190.10">
    <property type="entry name" value="Periplasmic binding protein-like II"/>
    <property type="match status" value="2"/>
</dbReference>
<keyword evidence="4" id="KW-0804">Transcription</keyword>
<keyword evidence="2" id="KW-0805">Transcription regulation</keyword>
<evidence type="ECO:0000259" key="9">
    <source>
        <dbReference type="PROSITE" id="PS50931"/>
    </source>
</evidence>